<sequence length="163" mass="17430">MSVASTIPPRPLGLVTRVCHKADDKTIIAQRFCTGGEMIERVETGIAPSSAPINDAVKADKHLWLVAIAEDPVSGEIVGGGIEAQARRCIENLEIACKAAGGSLRNLVMVQIFLVDRADAAGMNAVYREFFTEQPFPVRATVVVKELLAEGLLIEMTATAVLD</sequence>
<dbReference type="InterPro" id="IPR035959">
    <property type="entry name" value="RutC-like_sf"/>
</dbReference>
<dbReference type="Proteomes" id="UP001217476">
    <property type="component" value="Chromosome"/>
</dbReference>
<dbReference type="EMBL" id="CP119312">
    <property type="protein sequence ID" value="WEK05630.1"/>
    <property type="molecule type" value="Genomic_DNA"/>
</dbReference>
<proteinExistence type="inferred from homology"/>
<dbReference type="PANTHER" id="PTHR11803:SF39">
    <property type="entry name" value="2-IMINOBUTANOATE_2-IMINOPROPANOATE DEAMINASE"/>
    <property type="match status" value="1"/>
</dbReference>
<dbReference type="Gene3D" id="3.30.1330.40">
    <property type="entry name" value="RutC-like"/>
    <property type="match status" value="1"/>
</dbReference>
<evidence type="ECO:0000313" key="3">
    <source>
        <dbReference type="Proteomes" id="UP001217476"/>
    </source>
</evidence>
<dbReference type="InterPro" id="IPR019897">
    <property type="entry name" value="RidA_CS"/>
</dbReference>
<dbReference type="GO" id="GO:0019239">
    <property type="term" value="F:deaminase activity"/>
    <property type="evidence" value="ECO:0007669"/>
    <property type="project" value="TreeGrafter"/>
</dbReference>
<evidence type="ECO:0000256" key="1">
    <source>
        <dbReference type="ARBA" id="ARBA00010552"/>
    </source>
</evidence>
<accession>A0AAJ6B0E9</accession>
<dbReference type="AlphaFoldDB" id="A0AAJ6B0E9"/>
<protein>
    <submittedName>
        <fullName evidence="2">RidA family protein</fullName>
    </submittedName>
</protein>
<dbReference type="PROSITE" id="PS01094">
    <property type="entry name" value="UPF0076"/>
    <property type="match status" value="1"/>
</dbReference>
<evidence type="ECO:0000313" key="2">
    <source>
        <dbReference type="EMBL" id="WEK05630.1"/>
    </source>
</evidence>
<dbReference type="SUPFAM" id="SSF55298">
    <property type="entry name" value="YjgF-like"/>
    <property type="match status" value="1"/>
</dbReference>
<name>A0AAJ6B0E9_9HYPH</name>
<dbReference type="Pfam" id="PF01042">
    <property type="entry name" value="Ribonuc_L-PSP"/>
    <property type="match status" value="1"/>
</dbReference>
<dbReference type="PANTHER" id="PTHR11803">
    <property type="entry name" value="2-IMINOBUTANOATE/2-IMINOPROPANOATE DEAMINASE RIDA"/>
    <property type="match status" value="1"/>
</dbReference>
<gene>
    <name evidence="2" type="ORF">P0Y65_05080</name>
</gene>
<dbReference type="GO" id="GO:0005829">
    <property type="term" value="C:cytosol"/>
    <property type="evidence" value="ECO:0007669"/>
    <property type="project" value="TreeGrafter"/>
</dbReference>
<comment type="similarity">
    <text evidence="1">Belongs to the RutC family.</text>
</comment>
<dbReference type="InterPro" id="IPR006175">
    <property type="entry name" value="YjgF/YER057c/UK114"/>
</dbReference>
<organism evidence="2 3">
    <name type="scientific">Candidatus Devosia phytovorans</name>
    <dbReference type="NCBI Taxonomy" id="3121372"/>
    <lineage>
        <taxon>Bacteria</taxon>
        <taxon>Pseudomonadati</taxon>
        <taxon>Pseudomonadota</taxon>
        <taxon>Alphaproteobacteria</taxon>
        <taxon>Hyphomicrobiales</taxon>
        <taxon>Devosiaceae</taxon>
        <taxon>Devosia</taxon>
    </lineage>
</organism>
<reference evidence="2" key="1">
    <citation type="submission" date="2023-03" db="EMBL/GenBank/DDBJ databases">
        <title>Andean soil-derived lignocellulolytic bacterial consortium as a source of novel taxa and putative plastic-active enzymes.</title>
        <authorList>
            <person name="Diaz-Garcia L."/>
            <person name="Chuvochina M."/>
            <person name="Feuerriegel G."/>
            <person name="Bunk B."/>
            <person name="Sproer C."/>
            <person name="Streit W.R."/>
            <person name="Rodriguez L.M."/>
            <person name="Overmann J."/>
            <person name="Jimenez D.J."/>
        </authorList>
    </citation>
    <scope>NUCLEOTIDE SEQUENCE</scope>
    <source>
        <strain evidence="2">MAG 4196</strain>
    </source>
</reference>
<dbReference type="CDD" id="cd00448">
    <property type="entry name" value="YjgF_YER057c_UK114_family"/>
    <property type="match status" value="1"/>
</dbReference>